<feature type="chain" id="PRO_5042929552" evidence="1">
    <location>
        <begin position="26"/>
        <end position="170"/>
    </location>
</feature>
<dbReference type="Proteomes" id="UP001067121">
    <property type="component" value="Unassembled WGS sequence"/>
</dbReference>
<accession>A0AAP3CG80</accession>
<sequence length="170" mass="18568">MNFKKLLTTTLLTSAILGSGSIASAASLDSKGEVLPLANNSQTHSIFTTNGKAHINKSVVYVGGKLAGHGANDDYKKSAVFTLANSTGTVYKGWQESQKAYGVPHLQYELVDAATNRPVSTQTYYGDVRQNDGRYWLELRFNNVVTTKNYYLVVTNLGKYPVDFAGNVYN</sequence>
<keyword evidence="1" id="KW-0732">Signal</keyword>
<feature type="signal peptide" evidence="1">
    <location>
        <begin position="1"/>
        <end position="25"/>
    </location>
</feature>
<protein>
    <submittedName>
        <fullName evidence="2">Uncharacterized protein</fullName>
    </submittedName>
</protein>
<gene>
    <name evidence="2" type="ORF">MOC71_03325</name>
</gene>
<name>A0AAP3CG80_BACVA</name>
<evidence type="ECO:0000313" key="3">
    <source>
        <dbReference type="Proteomes" id="UP001067121"/>
    </source>
</evidence>
<evidence type="ECO:0000313" key="2">
    <source>
        <dbReference type="EMBL" id="MCY8315798.1"/>
    </source>
</evidence>
<evidence type="ECO:0000256" key="1">
    <source>
        <dbReference type="SAM" id="SignalP"/>
    </source>
</evidence>
<dbReference type="AlphaFoldDB" id="A0AAP3CG80"/>
<dbReference type="EMBL" id="JALAOH010000006">
    <property type="protein sequence ID" value="MCY8315798.1"/>
    <property type="molecule type" value="Genomic_DNA"/>
</dbReference>
<reference evidence="2" key="1">
    <citation type="submission" date="2022-02" db="EMBL/GenBank/DDBJ databases">
        <title>Crop Bioprotection Bacillus Genome Sequencing.</title>
        <authorList>
            <person name="Dunlap C."/>
        </authorList>
    </citation>
    <scope>NUCLEOTIDE SEQUENCE</scope>
    <source>
        <strain evidence="2">98-1</strain>
    </source>
</reference>
<proteinExistence type="predicted"/>
<dbReference type="RefSeq" id="WP_268465313.1">
    <property type="nucleotide sequence ID" value="NZ_JALAOH010000006.1"/>
</dbReference>
<comment type="caution">
    <text evidence="2">The sequence shown here is derived from an EMBL/GenBank/DDBJ whole genome shotgun (WGS) entry which is preliminary data.</text>
</comment>
<organism evidence="2 3">
    <name type="scientific">Bacillus vallismortis</name>
    <dbReference type="NCBI Taxonomy" id="72361"/>
    <lineage>
        <taxon>Bacteria</taxon>
        <taxon>Bacillati</taxon>
        <taxon>Bacillota</taxon>
        <taxon>Bacilli</taxon>
        <taxon>Bacillales</taxon>
        <taxon>Bacillaceae</taxon>
        <taxon>Bacillus</taxon>
    </lineage>
</organism>